<dbReference type="Proteomes" id="UP000051160">
    <property type="component" value="Unassembled WGS sequence"/>
</dbReference>
<dbReference type="GO" id="GO:0005886">
    <property type="term" value="C:plasma membrane"/>
    <property type="evidence" value="ECO:0007669"/>
    <property type="project" value="UniProtKB-SubCell"/>
</dbReference>
<feature type="transmembrane region" description="Helical" evidence="8">
    <location>
        <begin position="234"/>
        <end position="253"/>
    </location>
</feature>
<keyword evidence="6 8" id="KW-1133">Transmembrane helix</keyword>
<feature type="transmembrane region" description="Helical" evidence="8">
    <location>
        <begin position="172"/>
        <end position="190"/>
    </location>
</feature>
<evidence type="ECO:0000256" key="1">
    <source>
        <dbReference type="ARBA" id="ARBA00004651"/>
    </source>
</evidence>
<feature type="transmembrane region" description="Helical" evidence="8">
    <location>
        <begin position="202"/>
        <end position="222"/>
    </location>
</feature>
<keyword evidence="5 8" id="KW-0812">Transmembrane</keyword>
<evidence type="ECO:0000313" key="9">
    <source>
        <dbReference type="EMBL" id="KRK99960.1"/>
    </source>
</evidence>
<name>A0A0R1LX34_9LACO</name>
<comment type="subcellular location">
    <subcellularLocation>
        <location evidence="1">Cell membrane</location>
        <topology evidence="1">Multi-pass membrane protein</topology>
    </subcellularLocation>
</comment>
<feature type="transmembrane region" description="Helical" evidence="8">
    <location>
        <begin position="76"/>
        <end position="94"/>
    </location>
</feature>
<evidence type="ECO:0000256" key="5">
    <source>
        <dbReference type="ARBA" id="ARBA00022692"/>
    </source>
</evidence>
<dbReference type="Gene3D" id="1.20.1530.20">
    <property type="match status" value="1"/>
</dbReference>
<keyword evidence="3" id="KW-0813">Transport</keyword>
<feature type="transmembrane region" description="Helical" evidence="8">
    <location>
        <begin position="106"/>
        <end position="127"/>
    </location>
</feature>
<dbReference type="GO" id="GO:0055085">
    <property type="term" value="P:transmembrane transport"/>
    <property type="evidence" value="ECO:0007669"/>
    <property type="project" value="InterPro"/>
</dbReference>
<keyword evidence="4" id="KW-1003">Cell membrane</keyword>
<dbReference type="PATRIC" id="fig|1423776.4.peg.83"/>
<dbReference type="STRING" id="1423776.FD04_GL000084"/>
<protein>
    <submittedName>
        <fullName evidence="9">AEC family permease</fullName>
    </submittedName>
</protein>
<dbReference type="AlphaFoldDB" id="A0A0R1LX34"/>
<gene>
    <name evidence="9" type="ORF">FD04_GL000084</name>
</gene>
<evidence type="ECO:0000256" key="8">
    <source>
        <dbReference type="SAM" id="Phobius"/>
    </source>
</evidence>
<proteinExistence type="inferred from homology"/>
<keyword evidence="7 8" id="KW-0472">Membrane</keyword>
<evidence type="ECO:0000256" key="4">
    <source>
        <dbReference type="ARBA" id="ARBA00022475"/>
    </source>
</evidence>
<dbReference type="OrthoDB" id="9798064at2"/>
<dbReference type="InterPro" id="IPR038770">
    <property type="entry name" value="Na+/solute_symporter_sf"/>
</dbReference>
<organism evidence="9 10">
    <name type="scientific">Secundilactobacillus odoratitofui DSM 19909 = JCM 15043</name>
    <dbReference type="NCBI Taxonomy" id="1423776"/>
    <lineage>
        <taxon>Bacteria</taxon>
        <taxon>Bacillati</taxon>
        <taxon>Bacillota</taxon>
        <taxon>Bacilli</taxon>
        <taxon>Lactobacillales</taxon>
        <taxon>Lactobacillaceae</taxon>
        <taxon>Secundilactobacillus</taxon>
    </lineage>
</organism>
<feature type="transmembrane region" description="Helical" evidence="8">
    <location>
        <begin position="290"/>
        <end position="313"/>
    </location>
</feature>
<dbReference type="RefSeq" id="WP_156660366.1">
    <property type="nucleotide sequence ID" value="NZ_AZEE01000001.1"/>
</dbReference>
<dbReference type="Pfam" id="PF03547">
    <property type="entry name" value="Mem_trans"/>
    <property type="match status" value="1"/>
</dbReference>
<evidence type="ECO:0000256" key="3">
    <source>
        <dbReference type="ARBA" id="ARBA00022448"/>
    </source>
</evidence>
<dbReference type="PANTHER" id="PTHR36838:SF1">
    <property type="entry name" value="SLR1864 PROTEIN"/>
    <property type="match status" value="1"/>
</dbReference>
<evidence type="ECO:0000256" key="7">
    <source>
        <dbReference type="ARBA" id="ARBA00023136"/>
    </source>
</evidence>
<evidence type="ECO:0000256" key="2">
    <source>
        <dbReference type="ARBA" id="ARBA00010145"/>
    </source>
</evidence>
<feature type="transmembrane region" description="Helical" evidence="8">
    <location>
        <begin position="6"/>
        <end position="26"/>
    </location>
</feature>
<comment type="similarity">
    <text evidence="2">Belongs to the auxin efflux carrier (TC 2.A.69) family.</text>
</comment>
<feature type="transmembrane region" description="Helical" evidence="8">
    <location>
        <begin position="133"/>
        <end position="152"/>
    </location>
</feature>
<sequence>MLLLFARSVAGVVEILIMIALGYLLTNLGWFNESASKLIARLVTQVALPAYMAYTITSKFSFNKLIGTLPDLRFPVVSMLILFIVSIVVAKVLHIKESHRGLFESMFFNSNTVFVGLPVNVALFGAAKSLPYVLVYYMANTTIFWTLGVYLIQRDGQGDYKFSLGQTLKKVFSPPLLGFMVGVVLVLLKIKLPQFIMADLNYIGGLTVPLSMIFIGIAIANVDLHDLTLNRASLGILSGRFILAPALMALLVLPTSMPIMMKQVFIIQSAMPVMTNAPVVSKLYGADSSFAAVMVTETTLLSLLVIPILMMLLNGVV</sequence>
<accession>A0A0R1LX34</accession>
<evidence type="ECO:0000313" key="10">
    <source>
        <dbReference type="Proteomes" id="UP000051160"/>
    </source>
</evidence>
<comment type="caution">
    <text evidence="9">The sequence shown here is derived from an EMBL/GenBank/DDBJ whole genome shotgun (WGS) entry which is preliminary data.</text>
</comment>
<dbReference type="EMBL" id="AZEE01000001">
    <property type="protein sequence ID" value="KRK99960.1"/>
    <property type="molecule type" value="Genomic_DNA"/>
</dbReference>
<dbReference type="InterPro" id="IPR004776">
    <property type="entry name" value="Mem_transp_PIN-like"/>
</dbReference>
<keyword evidence="10" id="KW-1185">Reference proteome</keyword>
<reference evidence="9 10" key="1">
    <citation type="journal article" date="2015" name="Genome Announc.">
        <title>Expanding the biotechnology potential of lactobacilli through comparative genomics of 213 strains and associated genera.</title>
        <authorList>
            <person name="Sun Z."/>
            <person name="Harris H.M."/>
            <person name="McCann A."/>
            <person name="Guo C."/>
            <person name="Argimon S."/>
            <person name="Zhang W."/>
            <person name="Yang X."/>
            <person name="Jeffery I.B."/>
            <person name="Cooney J.C."/>
            <person name="Kagawa T.F."/>
            <person name="Liu W."/>
            <person name="Song Y."/>
            <person name="Salvetti E."/>
            <person name="Wrobel A."/>
            <person name="Rasinkangas P."/>
            <person name="Parkhill J."/>
            <person name="Rea M.C."/>
            <person name="O'Sullivan O."/>
            <person name="Ritari J."/>
            <person name="Douillard F.P."/>
            <person name="Paul Ross R."/>
            <person name="Yang R."/>
            <person name="Briner A.E."/>
            <person name="Felis G.E."/>
            <person name="de Vos W.M."/>
            <person name="Barrangou R."/>
            <person name="Klaenhammer T.R."/>
            <person name="Caufield P.W."/>
            <person name="Cui Y."/>
            <person name="Zhang H."/>
            <person name="O'Toole P.W."/>
        </authorList>
    </citation>
    <scope>NUCLEOTIDE SEQUENCE [LARGE SCALE GENOMIC DNA]</scope>
    <source>
        <strain evidence="9 10">DSM 19909</strain>
    </source>
</reference>
<evidence type="ECO:0000256" key="6">
    <source>
        <dbReference type="ARBA" id="ARBA00022989"/>
    </source>
</evidence>
<feature type="transmembrane region" description="Helical" evidence="8">
    <location>
        <begin position="38"/>
        <end position="56"/>
    </location>
</feature>
<dbReference type="PANTHER" id="PTHR36838">
    <property type="entry name" value="AUXIN EFFLUX CARRIER FAMILY PROTEIN"/>
    <property type="match status" value="1"/>
</dbReference>